<dbReference type="PANTHER" id="PTHR19282">
    <property type="entry name" value="TETRASPANIN"/>
    <property type="match status" value="1"/>
</dbReference>
<dbReference type="AlphaFoldDB" id="A0AAV2T0C1"/>
<evidence type="ECO:0000256" key="4">
    <source>
        <dbReference type="ARBA" id="ARBA00022989"/>
    </source>
</evidence>
<sequence length="250" mass="27312">MSCATACSKCVLLLCYTLLWVAAAVFTFVGTKTVMLANAYDRVSESAHIRVSGICVLVAGILLFVVGLIGVIAYCKRSQCLLVVFYCFSLIILFCEIGAVLLSVLHWAGISDALKKILRMELDAYGKDSNITSDVDNIQKTLKCCGVNSYNDWNSTEYFIKNQKFPESCYPPGASMSELSTTSPLPPIPYSDGCCSVLEALFHSKSTLIIATGIMFILLQVLGLHGSCIVLCHSQPTLTQRQMEGEYARI</sequence>
<keyword evidence="4 7" id="KW-1133">Transmembrane helix</keyword>
<organism evidence="8 9">
    <name type="scientific">Calicophoron daubneyi</name>
    <name type="common">Rumen fluke</name>
    <name type="synonym">Paramphistomum daubneyi</name>
    <dbReference type="NCBI Taxonomy" id="300641"/>
    <lineage>
        <taxon>Eukaryota</taxon>
        <taxon>Metazoa</taxon>
        <taxon>Spiralia</taxon>
        <taxon>Lophotrochozoa</taxon>
        <taxon>Platyhelminthes</taxon>
        <taxon>Trematoda</taxon>
        <taxon>Digenea</taxon>
        <taxon>Plagiorchiida</taxon>
        <taxon>Pronocephalata</taxon>
        <taxon>Paramphistomoidea</taxon>
        <taxon>Paramphistomidae</taxon>
        <taxon>Calicophoron</taxon>
    </lineage>
</organism>
<feature type="transmembrane region" description="Helical" evidence="7">
    <location>
        <begin position="208"/>
        <end position="232"/>
    </location>
</feature>
<evidence type="ECO:0000313" key="8">
    <source>
        <dbReference type="EMBL" id="CAL5129776.1"/>
    </source>
</evidence>
<dbReference type="InterPro" id="IPR008952">
    <property type="entry name" value="Tetraspanin_EC2_sf"/>
</dbReference>
<dbReference type="PANTHER" id="PTHR19282:SF551">
    <property type="entry name" value="RE08073P-RELATED"/>
    <property type="match status" value="1"/>
</dbReference>
<dbReference type="InterPro" id="IPR000301">
    <property type="entry name" value="Tetraspanin_animals"/>
</dbReference>
<comment type="subcellular location">
    <subcellularLocation>
        <location evidence="1 7">Membrane</location>
        <topology evidence="1 7">Multi-pass membrane protein</topology>
    </subcellularLocation>
</comment>
<feature type="transmembrane region" description="Helical" evidence="7">
    <location>
        <begin position="81"/>
        <end position="108"/>
    </location>
</feature>
<comment type="caution">
    <text evidence="7">Lacks conserved residue(s) required for the propagation of feature annotation.</text>
</comment>
<gene>
    <name evidence="8" type="ORF">CDAUBV1_LOCUS1220</name>
</gene>
<evidence type="ECO:0000256" key="6">
    <source>
        <dbReference type="PIRSR" id="PIRSR002419-1"/>
    </source>
</evidence>
<evidence type="ECO:0000256" key="1">
    <source>
        <dbReference type="ARBA" id="ARBA00004141"/>
    </source>
</evidence>
<feature type="transmembrane region" description="Helical" evidence="7">
    <location>
        <begin position="51"/>
        <end position="74"/>
    </location>
</feature>
<dbReference type="EMBL" id="CAXLJL010000036">
    <property type="protein sequence ID" value="CAL5129776.1"/>
    <property type="molecule type" value="Genomic_DNA"/>
</dbReference>
<dbReference type="SUPFAM" id="SSF48652">
    <property type="entry name" value="Tetraspanin"/>
    <property type="match status" value="1"/>
</dbReference>
<dbReference type="Gene3D" id="1.10.1450.10">
    <property type="entry name" value="Tetraspanin"/>
    <property type="match status" value="1"/>
</dbReference>
<proteinExistence type="inferred from homology"/>
<keyword evidence="5 7" id="KW-0472">Membrane</keyword>
<accession>A0AAV2T0C1</accession>
<comment type="similarity">
    <text evidence="2 7">Belongs to the tetraspanin (TM4SF) family.</text>
</comment>
<dbReference type="Proteomes" id="UP001497525">
    <property type="component" value="Unassembled WGS sequence"/>
</dbReference>
<evidence type="ECO:0000313" key="9">
    <source>
        <dbReference type="Proteomes" id="UP001497525"/>
    </source>
</evidence>
<protein>
    <recommendedName>
        <fullName evidence="7">Tetraspanin</fullName>
    </recommendedName>
</protein>
<evidence type="ECO:0000256" key="5">
    <source>
        <dbReference type="ARBA" id="ARBA00023136"/>
    </source>
</evidence>
<dbReference type="Pfam" id="PF00335">
    <property type="entry name" value="Tetraspanin"/>
    <property type="match status" value="1"/>
</dbReference>
<keyword evidence="3 7" id="KW-0812">Transmembrane</keyword>
<name>A0AAV2T0C1_CALDB</name>
<dbReference type="PRINTS" id="PR00259">
    <property type="entry name" value="TMFOUR"/>
</dbReference>
<evidence type="ECO:0000256" key="2">
    <source>
        <dbReference type="ARBA" id="ARBA00006840"/>
    </source>
</evidence>
<reference evidence="8" key="1">
    <citation type="submission" date="2024-06" db="EMBL/GenBank/DDBJ databases">
        <authorList>
            <person name="Liu X."/>
            <person name="Lenzi L."/>
            <person name="Haldenby T S."/>
            <person name="Uol C."/>
        </authorList>
    </citation>
    <scope>NUCLEOTIDE SEQUENCE</scope>
</reference>
<dbReference type="PIRSF" id="PIRSF002419">
    <property type="entry name" value="Tetraspanin"/>
    <property type="match status" value="1"/>
</dbReference>
<feature type="disulfide bond" evidence="6">
    <location>
        <begin position="145"/>
        <end position="169"/>
    </location>
</feature>
<evidence type="ECO:0000256" key="3">
    <source>
        <dbReference type="ARBA" id="ARBA00022692"/>
    </source>
</evidence>
<dbReference type="GO" id="GO:0005886">
    <property type="term" value="C:plasma membrane"/>
    <property type="evidence" value="ECO:0007669"/>
    <property type="project" value="TreeGrafter"/>
</dbReference>
<comment type="caution">
    <text evidence="8">The sequence shown here is derived from an EMBL/GenBank/DDBJ whole genome shotgun (WGS) entry which is preliminary data.</text>
</comment>
<keyword evidence="6" id="KW-1015">Disulfide bond</keyword>
<dbReference type="InterPro" id="IPR018499">
    <property type="entry name" value="Tetraspanin/Peripherin"/>
</dbReference>
<evidence type="ECO:0000256" key="7">
    <source>
        <dbReference type="RuleBase" id="RU361218"/>
    </source>
</evidence>
<dbReference type="CDD" id="cd03127">
    <property type="entry name" value="tetraspanin_LEL"/>
    <property type="match status" value="1"/>
</dbReference>